<proteinExistence type="predicted"/>
<dbReference type="InterPro" id="IPR003439">
    <property type="entry name" value="ABC_transporter-like_ATP-bd"/>
</dbReference>
<keyword evidence="11" id="KW-1185">Reference proteome</keyword>
<accession>A0ABT7XBL1</accession>
<evidence type="ECO:0000256" key="3">
    <source>
        <dbReference type="ARBA" id="ARBA00022741"/>
    </source>
</evidence>
<feature type="transmembrane region" description="Helical" evidence="7">
    <location>
        <begin position="65"/>
        <end position="84"/>
    </location>
</feature>
<evidence type="ECO:0000256" key="4">
    <source>
        <dbReference type="ARBA" id="ARBA00022840"/>
    </source>
</evidence>
<evidence type="ECO:0000259" key="8">
    <source>
        <dbReference type="PROSITE" id="PS50893"/>
    </source>
</evidence>
<evidence type="ECO:0000313" key="11">
    <source>
        <dbReference type="Proteomes" id="UP001168435"/>
    </source>
</evidence>
<reference evidence="10" key="1">
    <citation type="submission" date="2023-06" db="EMBL/GenBank/DDBJ databases">
        <authorList>
            <person name="Zeman M."/>
            <person name="Kubasova T."/>
            <person name="Jahodarova E."/>
            <person name="Nykrynova M."/>
            <person name="Rychlik I."/>
        </authorList>
    </citation>
    <scope>NUCLEOTIDE SEQUENCE</scope>
    <source>
        <strain evidence="10">176_SSukc20</strain>
    </source>
</reference>
<dbReference type="InterPro" id="IPR011527">
    <property type="entry name" value="ABC1_TM_dom"/>
</dbReference>
<dbReference type="GO" id="GO:0005524">
    <property type="term" value="F:ATP binding"/>
    <property type="evidence" value="ECO:0007669"/>
    <property type="project" value="UniProtKB-KW"/>
</dbReference>
<dbReference type="Gene3D" id="3.40.50.300">
    <property type="entry name" value="P-loop containing nucleotide triphosphate hydrolases"/>
    <property type="match status" value="1"/>
</dbReference>
<dbReference type="Pfam" id="PF00005">
    <property type="entry name" value="ABC_tran"/>
    <property type="match status" value="1"/>
</dbReference>
<dbReference type="InterPro" id="IPR017871">
    <property type="entry name" value="ABC_transporter-like_CS"/>
</dbReference>
<dbReference type="InterPro" id="IPR027417">
    <property type="entry name" value="P-loop_NTPase"/>
</dbReference>
<feature type="domain" description="ABC transporter" evidence="8">
    <location>
        <begin position="343"/>
        <end position="578"/>
    </location>
</feature>
<keyword evidence="4 10" id="KW-0067">ATP-binding</keyword>
<gene>
    <name evidence="10" type="ORF">QVN30_00515</name>
</gene>
<comment type="caution">
    <text evidence="10">The sequence shown here is derived from an EMBL/GenBank/DDBJ whole genome shotgun (WGS) entry which is preliminary data.</text>
</comment>
<evidence type="ECO:0000256" key="1">
    <source>
        <dbReference type="ARBA" id="ARBA00004651"/>
    </source>
</evidence>
<dbReference type="EMBL" id="JAUEIQ010000001">
    <property type="protein sequence ID" value="MDN0062791.1"/>
    <property type="molecule type" value="Genomic_DNA"/>
</dbReference>
<dbReference type="Proteomes" id="UP001168435">
    <property type="component" value="Unassembled WGS sequence"/>
</dbReference>
<evidence type="ECO:0000313" key="10">
    <source>
        <dbReference type="EMBL" id="MDN0062791.1"/>
    </source>
</evidence>
<keyword evidence="6 7" id="KW-0472">Membrane</keyword>
<feature type="transmembrane region" description="Helical" evidence="7">
    <location>
        <begin position="27"/>
        <end position="53"/>
    </location>
</feature>
<evidence type="ECO:0000256" key="5">
    <source>
        <dbReference type="ARBA" id="ARBA00022989"/>
    </source>
</evidence>
<dbReference type="SUPFAM" id="SSF52540">
    <property type="entry name" value="P-loop containing nucleoside triphosphate hydrolases"/>
    <property type="match status" value="1"/>
</dbReference>
<sequence>MMDTNGKPRVQRALALTDEGYRSLKGAVAACTLTNLVLMVPFTITVMVFGTVLMRLTGQDVDWQALWGLFAAGVVGLVAVFLCARNDYRRTYVTAYRETEATRMGLAEHLRRLPMSFFNQRDLSELTENLMGDVSSRESLMSSTVPQLVASCVSTAVVCVMLAFFEWRLALGVFATLPAALLIVLAARGRERRLFERQTEARLAASAQLMDYVEGMRDIRACRQVGAQSAPMRAALRALRDIAMKVELAVDVCVSAATTVLQAGVGITVFSGCALLAGGEVDFLTLLMFLLIASRVYGPITSILSQLPNLLQLSGRTARLRALADEPVAAGTGDASGLGVKPIDLRDVRFSYADGDDEVLRGISFRMEPGTVTALVGHSGSGKSTVAKLVARFYAPSSGAIRAGGVDLAGLDEESWLRNVSVVFQDVTLFDDTVMENIRMGRLGATDEEVRAAARAAHCEEFIERLPEGWATRLGENGARLSGGERQRISIARALLKDAPVVLLDEATSSLDPENETLVQDAVGRLCAGKTVLVIAHRLRTVAGADRIVVLDRGCVAEQGTHAELMAAGGLYAHLVRIQQESLGWTVARP</sequence>
<keyword evidence="3" id="KW-0547">Nucleotide-binding</keyword>
<reference evidence="10" key="2">
    <citation type="submission" date="2024-05" db="EMBL/GenBank/DDBJ databases">
        <title>Identification and characterization of horizontal gene transfer across gut microbiota members of farm animals based on homology search.</title>
        <authorList>
            <person name="Schwarzerova J."/>
            <person name="Nykrynova M."/>
            <person name="Jureckova K."/>
            <person name="Cejkova D."/>
            <person name="Rychlik I."/>
        </authorList>
    </citation>
    <scope>NUCLEOTIDE SEQUENCE</scope>
    <source>
        <strain evidence="10">176_SSukc20</strain>
    </source>
</reference>
<dbReference type="InterPro" id="IPR003593">
    <property type="entry name" value="AAA+_ATPase"/>
</dbReference>
<feature type="domain" description="ABC transmembrane type-1" evidence="9">
    <location>
        <begin position="26"/>
        <end position="312"/>
    </location>
</feature>
<dbReference type="SUPFAM" id="SSF90123">
    <property type="entry name" value="ABC transporter transmembrane region"/>
    <property type="match status" value="1"/>
</dbReference>
<dbReference type="PANTHER" id="PTHR24221">
    <property type="entry name" value="ATP-BINDING CASSETTE SUB-FAMILY B"/>
    <property type="match status" value="1"/>
</dbReference>
<evidence type="ECO:0000256" key="2">
    <source>
        <dbReference type="ARBA" id="ARBA00022692"/>
    </source>
</evidence>
<dbReference type="CDD" id="cd07346">
    <property type="entry name" value="ABC_6TM_exporters"/>
    <property type="match status" value="1"/>
</dbReference>
<protein>
    <submittedName>
        <fullName evidence="10">ABC transporter ATP-binding protein</fullName>
    </submittedName>
</protein>
<dbReference type="RefSeq" id="WP_289835020.1">
    <property type="nucleotide sequence ID" value="NZ_JAUEIQ010000001.1"/>
</dbReference>
<dbReference type="Gene3D" id="1.20.1560.10">
    <property type="entry name" value="ABC transporter type 1, transmembrane domain"/>
    <property type="match status" value="1"/>
</dbReference>
<evidence type="ECO:0000256" key="7">
    <source>
        <dbReference type="SAM" id="Phobius"/>
    </source>
</evidence>
<keyword evidence="5 7" id="KW-1133">Transmembrane helix</keyword>
<name>A0ABT7XBL1_9ACTN</name>
<dbReference type="PROSITE" id="PS50929">
    <property type="entry name" value="ABC_TM1F"/>
    <property type="match status" value="1"/>
</dbReference>
<organism evidence="10 11">
    <name type="scientific">Collinsella ihumii</name>
    <dbReference type="NCBI Taxonomy" id="1720204"/>
    <lineage>
        <taxon>Bacteria</taxon>
        <taxon>Bacillati</taxon>
        <taxon>Actinomycetota</taxon>
        <taxon>Coriobacteriia</taxon>
        <taxon>Coriobacteriales</taxon>
        <taxon>Coriobacteriaceae</taxon>
        <taxon>Collinsella</taxon>
    </lineage>
</organism>
<comment type="subcellular location">
    <subcellularLocation>
        <location evidence="1">Cell membrane</location>
        <topology evidence="1">Multi-pass membrane protein</topology>
    </subcellularLocation>
</comment>
<evidence type="ECO:0000256" key="6">
    <source>
        <dbReference type="ARBA" id="ARBA00023136"/>
    </source>
</evidence>
<dbReference type="Pfam" id="PF00664">
    <property type="entry name" value="ABC_membrane"/>
    <property type="match status" value="1"/>
</dbReference>
<keyword evidence="2 7" id="KW-0812">Transmembrane</keyword>
<dbReference type="PROSITE" id="PS00211">
    <property type="entry name" value="ABC_TRANSPORTER_1"/>
    <property type="match status" value="1"/>
</dbReference>
<dbReference type="PROSITE" id="PS50893">
    <property type="entry name" value="ABC_TRANSPORTER_2"/>
    <property type="match status" value="1"/>
</dbReference>
<feature type="transmembrane region" description="Helical" evidence="7">
    <location>
        <begin position="169"/>
        <end position="187"/>
    </location>
</feature>
<evidence type="ECO:0000259" key="9">
    <source>
        <dbReference type="PROSITE" id="PS50929"/>
    </source>
</evidence>
<dbReference type="InterPro" id="IPR039421">
    <property type="entry name" value="Type_1_exporter"/>
</dbReference>
<dbReference type="InterPro" id="IPR036640">
    <property type="entry name" value="ABC1_TM_sf"/>
</dbReference>
<dbReference type="PANTHER" id="PTHR24221:SF654">
    <property type="entry name" value="ATP-BINDING CASSETTE SUB-FAMILY B MEMBER 6"/>
    <property type="match status" value="1"/>
</dbReference>
<dbReference type="SMART" id="SM00382">
    <property type="entry name" value="AAA"/>
    <property type="match status" value="1"/>
</dbReference>